<reference evidence="3" key="1">
    <citation type="submission" date="2023-05" db="EMBL/GenBank/DDBJ databases">
        <title>Genome and transcriptome analyses reveal genes involved in the formation of fine ridges on petal epidermal cells in Hibiscus trionum.</title>
        <authorList>
            <person name="Koshimizu S."/>
            <person name="Masuda S."/>
            <person name="Ishii T."/>
            <person name="Shirasu K."/>
            <person name="Hoshino A."/>
            <person name="Arita M."/>
        </authorList>
    </citation>
    <scope>NUCLEOTIDE SEQUENCE</scope>
    <source>
        <strain evidence="3">Hamamatsu line</strain>
    </source>
</reference>
<dbReference type="AlphaFoldDB" id="A0A9W7IV12"/>
<proteinExistence type="predicted"/>
<keyword evidence="2" id="KW-0472">Membrane</keyword>
<feature type="region of interest" description="Disordered" evidence="1">
    <location>
        <begin position="64"/>
        <end position="115"/>
    </location>
</feature>
<evidence type="ECO:0000256" key="2">
    <source>
        <dbReference type="SAM" id="Phobius"/>
    </source>
</evidence>
<evidence type="ECO:0000256" key="1">
    <source>
        <dbReference type="SAM" id="MobiDB-lite"/>
    </source>
</evidence>
<dbReference type="PANTHER" id="PTHR34200:SF2">
    <property type="entry name" value="TRANSMEMBRANE PROTEIN"/>
    <property type="match status" value="1"/>
</dbReference>
<accession>A0A9W7IV12</accession>
<keyword evidence="2" id="KW-1133">Transmembrane helix</keyword>
<dbReference type="EMBL" id="BSYR01000035">
    <property type="protein sequence ID" value="GMJ01622.1"/>
    <property type="molecule type" value="Genomic_DNA"/>
</dbReference>
<gene>
    <name evidence="3" type="ORF">HRI_003831400</name>
</gene>
<sequence length="115" mass="12908">MYLTHTFFSKLPSYDKLLTPVNGAYLLIVAVVVLGGSWACCIFRKRRRHDDGIPYQELEMGMHESMTATDVETTEGWDEDKAMRSPVGRNASSISTNGLAARSSDRDSWENDCVE</sequence>
<organism evidence="3 4">
    <name type="scientific">Hibiscus trionum</name>
    <name type="common">Flower of an hour</name>
    <dbReference type="NCBI Taxonomy" id="183268"/>
    <lineage>
        <taxon>Eukaryota</taxon>
        <taxon>Viridiplantae</taxon>
        <taxon>Streptophyta</taxon>
        <taxon>Embryophyta</taxon>
        <taxon>Tracheophyta</taxon>
        <taxon>Spermatophyta</taxon>
        <taxon>Magnoliopsida</taxon>
        <taxon>eudicotyledons</taxon>
        <taxon>Gunneridae</taxon>
        <taxon>Pentapetalae</taxon>
        <taxon>rosids</taxon>
        <taxon>malvids</taxon>
        <taxon>Malvales</taxon>
        <taxon>Malvaceae</taxon>
        <taxon>Malvoideae</taxon>
        <taxon>Hibiscus</taxon>
    </lineage>
</organism>
<keyword evidence="2" id="KW-0812">Transmembrane</keyword>
<evidence type="ECO:0000313" key="3">
    <source>
        <dbReference type="EMBL" id="GMJ01622.1"/>
    </source>
</evidence>
<keyword evidence="4" id="KW-1185">Reference proteome</keyword>
<dbReference type="Proteomes" id="UP001165190">
    <property type="component" value="Unassembled WGS sequence"/>
</dbReference>
<dbReference type="OrthoDB" id="785602at2759"/>
<feature type="transmembrane region" description="Helical" evidence="2">
    <location>
        <begin position="23"/>
        <end position="43"/>
    </location>
</feature>
<protein>
    <submittedName>
        <fullName evidence="3">Uncharacterized protein</fullName>
    </submittedName>
</protein>
<evidence type="ECO:0000313" key="4">
    <source>
        <dbReference type="Proteomes" id="UP001165190"/>
    </source>
</evidence>
<name>A0A9W7IV12_HIBTR</name>
<dbReference type="PANTHER" id="PTHR34200">
    <property type="entry name" value="DENTIN SIALOPHOSPHOPROTEIN-LIKE ISOFORM X1"/>
    <property type="match status" value="1"/>
</dbReference>
<comment type="caution">
    <text evidence="3">The sequence shown here is derived from an EMBL/GenBank/DDBJ whole genome shotgun (WGS) entry which is preliminary data.</text>
</comment>